<gene>
    <name evidence="1" type="ORF">Thi970DRAFT_01273</name>
</gene>
<evidence type="ECO:0000313" key="1">
    <source>
        <dbReference type="EMBL" id="EIC23601.1"/>
    </source>
</evidence>
<dbReference type="HOGENOM" id="CLU_1634628_0_0_6"/>
<organism evidence="1 2">
    <name type="scientific">Thiorhodovibrio frisius</name>
    <dbReference type="NCBI Taxonomy" id="631362"/>
    <lineage>
        <taxon>Bacteria</taxon>
        <taxon>Pseudomonadati</taxon>
        <taxon>Pseudomonadota</taxon>
        <taxon>Gammaproteobacteria</taxon>
        <taxon>Chromatiales</taxon>
        <taxon>Chromatiaceae</taxon>
        <taxon>Thiorhodovibrio</taxon>
    </lineage>
</organism>
<dbReference type="Proteomes" id="UP000002964">
    <property type="component" value="Unassembled WGS sequence"/>
</dbReference>
<name>H8YYS5_9GAMM</name>
<dbReference type="EMBL" id="JH603168">
    <property type="protein sequence ID" value="EIC23601.1"/>
    <property type="molecule type" value="Genomic_DNA"/>
</dbReference>
<reference evidence="1 2" key="2">
    <citation type="submission" date="2011-11" db="EMBL/GenBank/DDBJ databases">
        <authorList>
            <consortium name="US DOE Joint Genome Institute"/>
            <person name="Lucas S."/>
            <person name="Han J."/>
            <person name="Lapidus A."/>
            <person name="Cheng J.-F."/>
            <person name="Goodwin L."/>
            <person name="Pitluck S."/>
            <person name="Peters L."/>
            <person name="Ovchinnikova G."/>
            <person name="Zhang X."/>
            <person name="Detter J.C."/>
            <person name="Han C."/>
            <person name="Tapia R."/>
            <person name="Land M."/>
            <person name="Hauser L."/>
            <person name="Kyrpides N."/>
            <person name="Ivanova N."/>
            <person name="Pagani I."/>
            <person name="Vogl K."/>
            <person name="Liu Z."/>
            <person name="Overmann J."/>
            <person name="Frigaard N.-U."/>
            <person name="Bryant D."/>
            <person name="Woyke T."/>
        </authorList>
    </citation>
    <scope>NUCLEOTIDE SEQUENCE [LARGE SCALE GENOMIC DNA]</scope>
    <source>
        <strain evidence="1 2">970</strain>
    </source>
</reference>
<keyword evidence="2" id="KW-1185">Reference proteome</keyword>
<dbReference type="eggNOG" id="COG3385">
    <property type="taxonomic scope" value="Bacteria"/>
</dbReference>
<dbReference type="AlphaFoldDB" id="H8YYS5"/>
<reference evidence="2" key="1">
    <citation type="submission" date="2011-06" db="EMBL/GenBank/DDBJ databases">
        <authorList>
            <consortium name="US DOE Joint Genome Institute (JGI-PGF)"/>
            <person name="Lucas S."/>
            <person name="Han J."/>
            <person name="Lapidus A."/>
            <person name="Cheng J.-F."/>
            <person name="Goodwin L."/>
            <person name="Pitluck S."/>
            <person name="Peters L."/>
            <person name="Land M.L."/>
            <person name="Hauser L."/>
            <person name="Vogl K."/>
            <person name="Liu Z."/>
            <person name="Overmann J."/>
            <person name="Frigaard N.-U."/>
            <person name="Bryant D.A."/>
            <person name="Woyke T.J."/>
        </authorList>
    </citation>
    <scope>NUCLEOTIDE SEQUENCE [LARGE SCALE GENOMIC DNA]</scope>
    <source>
        <strain evidence="2">970</strain>
    </source>
</reference>
<protein>
    <submittedName>
        <fullName evidence="1">Uncharacterized protein</fullName>
    </submittedName>
</protein>
<sequence>MARAEQEGVPFLFKLRMSKGVKQSIERLMRDAHWCDAGQGWEGAETPLRLQGWGRHRRAIVLRRRIKGDLAVVDQSDPDQLQLSFAELTEETVVYEYAVLITSLTNEILSVAQLYRDRADVASAVFRLRYPAAPPIALFVQKSQSSISRNCLCSCFSICGVI</sequence>
<evidence type="ECO:0000313" key="2">
    <source>
        <dbReference type="Proteomes" id="UP000002964"/>
    </source>
</evidence>
<proteinExistence type="predicted"/>
<accession>H8YYS5</accession>